<dbReference type="PANTHER" id="PTHR48053">
    <property type="entry name" value="LEUCINE RICH REPEAT FAMILY PROTEIN, EXPRESSED"/>
    <property type="match status" value="1"/>
</dbReference>
<dbReference type="PROSITE" id="PS51450">
    <property type="entry name" value="LRR"/>
    <property type="match status" value="1"/>
</dbReference>
<dbReference type="KEGG" id="dzi:111302503"/>
<keyword evidence="3" id="KW-0732">Signal</keyword>
<comment type="subcellular location">
    <subcellularLocation>
        <location evidence="1">Membrane</location>
        <topology evidence="1">Single-pass type I membrane protein</topology>
    </subcellularLocation>
</comment>
<dbReference type="GeneID" id="111302503"/>
<sequence length="339" mass="37683">MARDMHHSVFSSFSMIFPIVLTSILSLVHSLTLKSDIEALQSLKSSVDPNMIPASSYLTTWDFSADPCESTGNFFTGSISGWIHGLNKVERIDLSRNLLSGQIPARISELRRLTHLSLSNNEFSRRIPDIKGLWQLQTLELGSNKLSGSFPKLPTRLRTLTLSHNRLSGHITSLENLEQLRLVDVSDNMFSGPISRGILALAQLKHLNVSFNQLTAIEVNNYFRSGSPLQVLDAQGNRLHGHLPVKLVNFERLAVINLAYNGLTGRIPMAYGLRLGRPWRILFLDDNFLSGRLPPQFNSSMVRIRGSLANNCLMCPINIPLCRGGQRLALGCISEIDGN</sequence>
<evidence type="ECO:0000256" key="1">
    <source>
        <dbReference type="ARBA" id="ARBA00004479"/>
    </source>
</evidence>
<accession>A0A6P5ZP32</accession>
<dbReference type="Pfam" id="PF00560">
    <property type="entry name" value="LRR_1"/>
    <property type="match status" value="1"/>
</dbReference>
<dbReference type="InterPro" id="IPR013210">
    <property type="entry name" value="LRR_N_plant-typ"/>
</dbReference>
<evidence type="ECO:0000256" key="4">
    <source>
        <dbReference type="ARBA" id="ARBA00022737"/>
    </source>
</evidence>
<protein>
    <submittedName>
        <fullName evidence="8">Probable inactive leucine-rich repeat receptor kinase XIAO</fullName>
    </submittedName>
</protein>
<reference evidence="8" key="1">
    <citation type="submission" date="2025-08" db="UniProtKB">
        <authorList>
            <consortium name="RefSeq"/>
        </authorList>
    </citation>
    <scope>IDENTIFICATION</scope>
    <source>
        <tissue evidence="8">Fruit stalk</tissue>
    </source>
</reference>
<keyword evidence="5 8" id="KW-0675">Receptor</keyword>
<dbReference type="Pfam" id="PF08263">
    <property type="entry name" value="LRRNT_2"/>
    <property type="match status" value="1"/>
</dbReference>
<dbReference type="GO" id="GO:0016020">
    <property type="term" value="C:membrane"/>
    <property type="evidence" value="ECO:0007669"/>
    <property type="project" value="UniProtKB-SubCell"/>
</dbReference>
<evidence type="ECO:0000256" key="2">
    <source>
        <dbReference type="ARBA" id="ARBA00022614"/>
    </source>
</evidence>
<keyword evidence="2" id="KW-0433">Leucine-rich repeat</keyword>
<dbReference type="InterPro" id="IPR051716">
    <property type="entry name" value="Plant_RL_S/T_kinase"/>
</dbReference>
<dbReference type="OrthoDB" id="676979at2759"/>
<keyword evidence="4" id="KW-0677">Repeat</keyword>
<dbReference type="InterPro" id="IPR032675">
    <property type="entry name" value="LRR_dom_sf"/>
</dbReference>
<dbReference type="Proteomes" id="UP000515121">
    <property type="component" value="Unplaced"/>
</dbReference>
<evidence type="ECO:0000256" key="3">
    <source>
        <dbReference type="ARBA" id="ARBA00022729"/>
    </source>
</evidence>
<dbReference type="PANTHER" id="PTHR48053:SF71">
    <property type="entry name" value="LEUCINE RICH REPEAT FAMILY PROTEIN, EXPRESSED"/>
    <property type="match status" value="1"/>
</dbReference>
<dbReference type="RefSeq" id="XP_022754116.1">
    <property type="nucleotide sequence ID" value="XM_022898381.1"/>
</dbReference>
<dbReference type="GO" id="GO:0016301">
    <property type="term" value="F:kinase activity"/>
    <property type="evidence" value="ECO:0007669"/>
    <property type="project" value="UniProtKB-KW"/>
</dbReference>
<evidence type="ECO:0000313" key="8">
    <source>
        <dbReference type="RefSeq" id="XP_022754116.1"/>
    </source>
</evidence>
<dbReference type="SUPFAM" id="SSF52058">
    <property type="entry name" value="L domain-like"/>
    <property type="match status" value="1"/>
</dbReference>
<evidence type="ECO:0000313" key="7">
    <source>
        <dbReference type="Proteomes" id="UP000515121"/>
    </source>
</evidence>
<keyword evidence="8" id="KW-0418">Kinase</keyword>
<name>A0A6P5ZP32_DURZI</name>
<evidence type="ECO:0000259" key="6">
    <source>
        <dbReference type="Pfam" id="PF08263"/>
    </source>
</evidence>
<dbReference type="Gene3D" id="3.80.10.10">
    <property type="entry name" value="Ribonuclease Inhibitor"/>
    <property type="match status" value="3"/>
</dbReference>
<dbReference type="InterPro" id="IPR001611">
    <property type="entry name" value="Leu-rich_rpt"/>
</dbReference>
<keyword evidence="7" id="KW-1185">Reference proteome</keyword>
<keyword evidence="8" id="KW-0808">Transferase</keyword>
<dbReference type="Pfam" id="PF13855">
    <property type="entry name" value="LRR_8"/>
    <property type="match status" value="1"/>
</dbReference>
<dbReference type="FunFam" id="3.80.10.10:FF:000383">
    <property type="entry name" value="Leucine-rich repeat receptor protein kinase EMS1"/>
    <property type="match status" value="1"/>
</dbReference>
<organism evidence="7 8">
    <name type="scientific">Durio zibethinus</name>
    <name type="common">Durian</name>
    <dbReference type="NCBI Taxonomy" id="66656"/>
    <lineage>
        <taxon>Eukaryota</taxon>
        <taxon>Viridiplantae</taxon>
        <taxon>Streptophyta</taxon>
        <taxon>Embryophyta</taxon>
        <taxon>Tracheophyta</taxon>
        <taxon>Spermatophyta</taxon>
        <taxon>Magnoliopsida</taxon>
        <taxon>eudicotyledons</taxon>
        <taxon>Gunneridae</taxon>
        <taxon>Pentapetalae</taxon>
        <taxon>rosids</taxon>
        <taxon>malvids</taxon>
        <taxon>Malvales</taxon>
        <taxon>Malvaceae</taxon>
        <taxon>Helicteroideae</taxon>
        <taxon>Durio</taxon>
    </lineage>
</organism>
<feature type="domain" description="Leucine-rich repeat-containing N-terminal plant-type" evidence="6">
    <location>
        <begin position="34"/>
        <end position="68"/>
    </location>
</feature>
<evidence type="ECO:0000256" key="5">
    <source>
        <dbReference type="ARBA" id="ARBA00023170"/>
    </source>
</evidence>
<proteinExistence type="predicted"/>
<gene>
    <name evidence="8" type="primary">LOC111302503</name>
</gene>
<dbReference type="AlphaFoldDB" id="A0A6P5ZP32"/>